<dbReference type="VEuPathDB" id="AmoebaDB:EHI_009620"/>
<sequence>MKYQQFIIATGGVGVGKSTLIRRLKRSLPKGESIFVKEYVDYKPVEAKKQLENTLKGNGSVYEFQLSIIDCYRQQMEQAQNKKYVIMERSPADSINIFAAASYRNGKISEFEFEDLKARVEKLYDLYNIPRFDDCHFTRVDSCKYSIQGVFELVKGQVSIALKRKQSCIFFLYCSDPLQQKRNIGTRGRPEEKDYDINYMISVNDEYQILFAKY</sequence>
<name>A0A060N686_ENTHI</name>
<dbReference type="Gene3D" id="3.40.50.300">
    <property type="entry name" value="P-loop containing nucleotide triphosphate hydrolases"/>
    <property type="match status" value="1"/>
</dbReference>
<dbReference type="SUPFAM" id="SSF52540">
    <property type="entry name" value="P-loop containing nucleoside triphosphate hydrolases"/>
    <property type="match status" value="1"/>
</dbReference>
<feature type="domain" description="Deoxynucleoside kinase" evidence="1">
    <location>
        <begin position="10"/>
        <end position="124"/>
    </location>
</feature>
<dbReference type="PANTHER" id="PTHR10513">
    <property type="entry name" value="DEOXYNUCLEOSIDE KINASE"/>
    <property type="match status" value="1"/>
</dbReference>
<dbReference type="GO" id="GO:0005739">
    <property type="term" value="C:mitochondrion"/>
    <property type="evidence" value="ECO:0007669"/>
    <property type="project" value="TreeGrafter"/>
</dbReference>
<dbReference type="InterPro" id="IPR031314">
    <property type="entry name" value="DNK_dom"/>
</dbReference>
<accession>A0A060N686</accession>
<dbReference type="VEuPathDB" id="AmoebaDB:KM1_019780"/>
<protein>
    <recommendedName>
        <fullName evidence="1">Deoxynucleoside kinase domain-containing protein</fullName>
    </recommendedName>
</protein>
<evidence type="ECO:0000313" key="2">
    <source>
        <dbReference type="EMBL" id="BAN38097.1"/>
    </source>
</evidence>
<dbReference type="AlphaFoldDB" id="A0A060N686"/>
<dbReference type="PANTHER" id="PTHR10513:SF35">
    <property type="entry name" value="DEOXYADENOSINE KINASE"/>
    <property type="match status" value="1"/>
</dbReference>
<dbReference type="VEuPathDB" id="AmoebaDB:EHI8A_005240"/>
<evidence type="ECO:0000259" key="1">
    <source>
        <dbReference type="Pfam" id="PF01712"/>
    </source>
</evidence>
<reference evidence="2" key="1">
    <citation type="submission" date="2012-06" db="EMBL/GenBank/DDBJ databases">
        <title>Short 5' UTR of Entamoeba genes.</title>
        <authorList>
            <person name="Hiranuka K."/>
            <person name="Kumagai M."/>
            <person name="Wakaguri H."/>
            <person name="Suzuki Y."/>
            <person name="Sugano S."/>
            <person name="Watanabe J."/>
            <person name="Makioka A."/>
        </authorList>
    </citation>
    <scope>NUCLEOTIDE SEQUENCE</scope>
    <source>
        <strain evidence="2">HM-1:IMSS</strain>
    </source>
</reference>
<dbReference type="VEuPathDB" id="AmoebaDB:EHI7A_007960"/>
<organism evidence="2">
    <name type="scientific">Entamoeba histolytica</name>
    <dbReference type="NCBI Taxonomy" id="5759"/>
    <lineage>
        <taxon>Eukaryota</taxon>
        <taxon>Amoebozoa</taxon>
        <taxon>Evosea</taxon>
        <taxon>Archamoebae</taxon>
        <taxon>Mastigamoebida</taxon>
        <taxon>Entamoebidae</taxon>
        <taxon>Entamoeba</taxon>
    </lineage>
</organism>
<dbReference type="InterPro" id="IPR050566">
    <property type="entry name" value="Deoxyribonucleoside_kinase"/>
</dbReference>
<dbReference type="GO" id="GO:0019136">
    <property type="term" value="F:deoxynucleoside kinase activity"/>
    <property type="evidence" value="ECO:0007669"/>
    <property type="project" value="TreeGrafter"/>
</dbReference>
<proteinExistence type="evidence at transcript level"/>
<dbReference type="EMBL" id="AK419417">
    <property type="protein sequence ID" value="BAN38097.1"/>
    <property type="molecule type" value="mRNA"/>
</dbReference>
<dbReference type="VEuPathDB" id="AmoebaDB:EHI5A_024980"/>
<dbReference type="Pfam" id="PF01712">
    <property type="entry name" value="dNK"/>
    <property type="match status" value="1"/>
</dbReference>
<dbReference type="InterPro" id="IPR027417">
    <property type="entry name" value="P-loop_NTPase"/>
</dbReference>